<reference evidence="2" key="1">
    <citation type="submission" date="2023-01" db="EMBL/GenBank/DDBJ databases">
        <title>Key to firefly adult light organ development and bioluminescence: homeobox transcription factors regulate luciferase expression and transportation to peroxisome.</title>
        <authorList>
            <person name="Fu X."/>
        </authorList>
    </citation>
    <scope>NUCLEOTIDE SEQUENCE [LARGE SCALE GENOMIC DNA]</scope>
</reference>
<proteinExistence type="predicted"/>
<dbReference type="Proteomes" id="UP001353858">
    <property type="component" value="Unassembled WGS sequence"/>
</dbReference>
<evidence type="ECO:0000313" key="2">
    <source>
        <dbReference type="Proteomes" id="UP001353858"/>
    </source>
</evidence>
<organism evidence="1 2">
    <name type="scientific">Aquatica leii</name>
    <dbReference type="NCBI Taxonomy" id="1421715"/>
    <lineage>
        <taxon>Eukaryota</taxon>
        <taxon>Metazoa</taxon>
        <taxon>Ecdysozoa</taxon>
        <taxon>Arthropoda</taxon>
        <taxon>Hexapoda</taxon>
        <taxon>Insecta</taxon>
        <taxon>Pterygota</taxon>
        <taxon>Neoptera</taxon>
        <taxon>Endopterygota</taxon>
        <taxon>Coleoptera</taxon>
        <taxon>Polyphaga</taxon>
        <taxon>Elateriformia</taxon>
        <taxon>Elateroidea</taxon>
        <taxon>Lampyridae</taxon>
        <taxon>Luciolinae</taxon>
        <taxon>Aquatica</taxon>
    </lineage>
</organism>
<keyword evidence="2" id="KW-1185">Reference proteome</keyword>
<evidence type="ECO:0000313" key="1">
    <source>
        <dbReference type="EMBL" id="KAK4885315.1"/>
    </source>
</evidence>
<accession>A0AAN7SSN7</accession>
<dbReference type="AlphaFoldDB" id="A0AAN7SSN7"/>
<gene>
    <name evidence="1" type="ORF">RN001_001586</name>
</gene>
<protein>
    <submittedName>
        <fullName evidence="1">Uncharacterized protein</fullName>
    </submittedName>
</protein>
<comment type="caution">
    <text evidence="1">The sequence shown here is derived from an EMBL/GenBank/DDBJ whole genome shotgun (WGS) entry which is preliminary data.</text>
</comment>
<name>A0AAN7SSN7_9COLE</name>
<dbReference type="EMBL" id="JARPUR010000001">
    <property type="protein sequence ID" value="KAK4885315.1"/>
    <property type="molecule type" value="Genomic_DNA"/>
</dbReference>
<sequence>MRRMSCFLLIDSLQTYMRYVGDCDSSDFNSPKKAKECWNVAVTQLHKQKLNINRLRKTNLRLIDRVINLSSLTNHLRQQLLLSENAENIATLPGSSSE</sequence>